<accession>A0A7J7NYU5</accession>
<evidence type="ECO:0000313" key="4">
    <source>
        <dbReference type="Proteomes" id="UP000541444"/>
    </source>
</evidence>
<organism evidence="3 4">
    <name type="scientific">Kingdonia uniflora</name>
    <dbReference type="NCBI Taxonomy" id="39325"/>
    <lineage>
        <taxon>Eukaryota</taxon>
        <taxon>Viridiplantae</taxon>
        <taxon>Streptophyta</taxon>
        <taxon>Embryophyta</taxon>
        <taxon>Tracheophyta</taxon>
        <taxon>Spermatophyta</taxon>
        <taxon>Magnoliopsida</taxon>
        <taxon>Ranunculales</taxon>
        <taxon>Circaeasteraceae</taxon>
        <taxon>Kingdonia</taxon>
    </lineage>
</organism>
<evidence type="ECO:0000259" key="2">
    <source>
        <dbReference type="Pfam" id="PF03108"/>
    </source>
</evidence>
<dbReference type="Pfam" id="PF03108">
    <property type="entry name" value="DBD_Tnp_Mut"/>
    <property type="match status" value="1"/>
</dbReference>
<keyword evidence="4" id="KW-1185">Reference proteome</keyword>
<proteinExistence type="predicted"/>
<gene>
    <name evidence="3" type="ORF">GIB67_029516</name>
</gene>
<protein>
    <recommendedName>
        <fullName evidence="2">Transposase MuDR plant domain-containing protein</fullName>
    </recommendedName>
</protein>
<evidence type="ECO:0000313" key="3">
    <source>
        <dbReference type="EMBL" id="KAF6172098.1"/>
    </source>
</evidence>
<sequence length="227" mass="25980">MNQGGGGLIDMLGGSETNNSGPFEPPLSELFKAVKNLKKTKTNGPSKPPLENKSKKTAASKTWAELHLDSLDAEEGYYSTHTSLEDDCIPTQEDIDKHDEELRNFVENTQNIFSEEGDSTPIKNVVREYDELKIGMVWGNVFEVRTFIRNYAIINNFEYYQVKNENYRLRYKCGDEKCEWMCYVRRNCDGHTMELKSTSNLTHTCRGKAADKNKLAMQDGWPMKLNN</sequence>
<feature type="region of interest" description="Disordered" evidence="1">
    <location>
        <begin position="1"/>
        <end position="58"/>
    </location>
</feature>
<dbReference type="AlphaFoldDB" id="A0A7J7NYU5"/>
<dbReference type="Proteomes" id="UP000541444">
    <property type="component" value="Unassembled WGS sequence"/>
</dbReference>
<comment type="caution">
    <text evidence="3">The sequence shown here is derived from an EMBL/GenBank/DDBJ whole genome shotgun (WGS) entry which is preliminary data.</text>
</comment>
<evidence type="ECO:0000256" key="1">
    <source>
        <dbReference type="SAM" id="MobiDB-lite"/>
    </source>
</evidence>
<dbReference type="OrthoDB" id="1415978at2759"/>
<feature type="domain" description="Transposase MuDR plant" evidence="2">
    <location>
        <begin position="131"/>
        <end position="184"/>
    </location>
</feature>
<reference evidence="3 4" key="1">
    <citation type="journal article" date="2020" name="IScience">
        <title>Genome Sequencing of the Endangered Kingdonia uniflora (Circaeasteraceae, Ranunculales) Reveals Potential Mechanisms of Evolutionary Specialization.</title>
        <authorList>
            <person name="Sun Y."/>
            <person name="Deng T."/>
            <person name="Zhang A."/>
            <person name="Moore M.J."/>
            <person name="Landis J.B."/>
            <person name="Lin N."/>
            <person name="Zhang H."/>
            <person name="Zhang X."/>
            <person name="Huang J."/>
            <person name="Zhang X."/>
            <person name="Sun H."/>
            <person name="Wang H."/>
        </authorList>
    </citation>
    <scope>NUCLEOTIDE SEQUENCE [LARGE SCALE GENOMIC DNA]</scope>
    <source>
        <strain evidence="3">TB1705</strain>
        <tissue evidence="3">Leaf</tissue>
    </source>
</reference>
<name>A0A7J7NYU5_9MAGN</name>
<dbReference type="EMBL" id="JACGCM010000445">
    <property type="protein sequence ID" value="KAF6172098.1"/>
    <property type="molecule type" value="Genomic_DNA"/>
</dbReference>
<dbReference type="InterPro" id="IPR004332">
    <property type="entry name" value="Transposase_MuDR"/>
</dbReference>